<comment type="caution">
    <text evidence="2">The sequence shown here is derived from an EMBL/GenBank/DDBJ whole genome shotgun (WGS) entry which is preliminary data.</text>
</comment>
<organism evidence="2 3">
    <name type="scientific">Streptomyces tuirus</name>
    <dbReference type="NCBI Taxonomy" id="68278"/>
    <lineage>
        <taxon>Bacteria</taxon>
        <taxon>Bacillati</taxon>
        <taxon>Actinomycetota</taxon>
        <taxon>Actinomycetes</taxon>
        <taxon>Kitasatosporales</taxon>
        <taxon>Streptomycetaceae</taxon>
        <taxon>Streptomyces</taxon>
    </lineage>
</organism>
<dbReference type="EMBL" id="JAGTPG010000002">
    <property type="protein sequence ID" value="MBR8642154.1"/>
    <property type="molecule type" value="Genomic_DNA"/>
</dbReference>
<dbReference type="Proteomes" id="UP000682308">
    <property type="component" value="Unassembled WGS sequence"/>
</dbReference>
<name>A0A941FG25_9ACTN</name>
<feature type="compositionally biased region" description="Basic and acidic residues" evidence="1">
    <location>
        <begin position="21"/>
        <end position="34"/>
    </location>
</feature>
<keyword evidence="3" id="KW-1185">Reference proteome</keyword>
<protein>
    <submittedName>
        <fullName evidence="2">Uncharacterized protein</fullName>
    </submittedName>
</protein>
<proteinExistence type="predicted"/>
<reference evidence="2 3" key="1">
    <citation type="submission" date="2021-04" db="EMBL/GenBank/DDBJ databases">
        <title>Characterization of the biosynthetic gene cluster of new lipopeptides with antitumor activity in the genome of the marine Streptomyces PHM034.</title>
        <authorList>
            <person name="Ceniceros A."/>
            <person name="Canedo L."/>
            <person name="Mendez C."/>
            <person name="Olano C."/>
            <person name="Schleissner C."/>
            <person name="Cuevas C."/>
            <person name="De La Calle F."/>
            <person name="Salas J.A."/>
        </authorList>
    </citation>
    <scope>NUCLEOTIDE SEQUENCE [LARGE SCALE GENOMIC DNA]</scope>
    <source>
        <strain evidence="2 3">PHM034</strain>
    </source>
</reference>
<sequence length="68" mass="7649">MPDDIFGDALPQSDRPSRKRQLTDKDQRSRDDRIGDCLDYPLIYELAELLPPPAPSAARADTHPSRTS</sequence>
<evidence type="ECO:0000313" key="2">
    <source>
        <dbReference type="EMBL" id="MBR8642154.1"/>
    </source>
</evidence>
<evidence type="ECO:0000313" key="3">
    <source>
        <dbReference type="Proteomes" id="UP000682308"/>
    </source>
</evidence>
<accession>A0A941FG25</accession>
<dbReference type="AlphaFoldDB" id="A0A941FG25"/>
<gene>
    <name evidence="2" type="ORF">KEF29_29595</name>
</gene>
<feature type="region of interest" description="Disordered" evidence="1">
    <location>
        <begin position="1"/>
        <end position="34"/>
    </location>
</feature>
<evidence type="ECO:0000256" key="1">
    <source>
        <dbReference type="SAM" id="MobiDB-lite"/>
    </source>
</evidence>